<proteinExistence type="inferred from homology"/>
<dbReference type="OrthoDB" id="3981930at2"/>
<dbReference type="Gene3D" id="3.20.20.80">
    <property type="entry name" value="Glycosidases"/>
    <property type="match status" value="1"/>
</dbReference>
<evidence type="ECO:0000256" key="6">
    <source>
        <dbReference type="RuleBase" id="RU361192"/>
    </source>
</evidence>
<feature type="chain" id="PRO_5039749260" description="Arabinogalactan endo-beta-1,4-galactanase" evidence="6">
    <location>
        <begin position="19"/>
        <end position="731"/>
    </location>
</feature>
<evidence type="ECO:0000256" key="2">
    <source>
        <dbReference type="ARBA" id="ARBA00010687"/>
    </source>
</evidence>
<evidence type="ECO:0000256" key="4">
    <source>
        <dbReference type="ARBA" id="ARBA00022801"/>
    </source>
</evidence>
<dbReference type="PANTHER" id="PTHR34983">
    <property type="entry name" value="ARABINOGALACTAN ENDO-BETA-1,4-GALACTANASE A"/>
    <property type="match status" value="1"/>
</dbReference>
<evidence type="ECO:0000259" key="7">
    <source>
        <dbReference type="PROSITE" id="PS50022"/>
    </source>
</evidence>
<dbReference type="InterPro" id="IPR011081">
    <property type="entry name" value="Big_4"/>
</dbReference>
<dbReference type="Proteomes" id="UP000327039">
    <property type="component" value="Unassembled WGS sequence"/>
</dbReference>
<dbReference type="InterPro" id="IPR011683">
    <property type="entry name" value="Glyco_hydro_53"/>
</dbReference>
<evidence type="ECO:0000313" key="8">
    <source>
        <dbReference type="EMBL" id="KAA9083756.1"/>
    </source>
</evidence>
<reference evidence="9" key="1">
    <citation type="submission" date="2019-09" db="EMBL/GenBank/DDBJ databases">
        <title>Mumia zhuanghuii sp. nov. isolated from the intestinal contents of plateau pika (Ochotona curzoniae) in the Qinghai-Tibet plateau of China.</title>
        <authorList>
            <person name="Tian Z."/>
        </authorList>
    </citation>
    <scope>NUCLEOTIDE SEQUENCE [LARGE SCALE GENOMIC DNA]</scope>
    <source>
        <strain evidence="9">DSM 25564</strain>
    </source>
</reference>
<dbReference type="GO" id="GO:0015926">
    <property type="term" value="F:glucosidase activity"/>
    <property type="evidence" value="ECO:0007669"/>
    <property type="project" value="InterPro"/>
</dbReference>
<dbReference type="Gene3D" id="2.60.120.260">
    <property type="entry name" value="Galactose-binding domain-like"/>
    <property type="match status" value="1"/>
</dbReference>
<comment type="similarity">
    <text evidence="2 6">Belongs to the glycosyl hydrolase 53 family.</text>
</comment>
<dbReference type="GO" id="GO:0045490">
    <property type="term" value="P:pectin catabolic process"/>
    <property type="evidence" value="ECO:0007669"/>
    <property type="project" value="TreeGrafter"/>
</dbReference>
<name>A0A5J5IS18_9MICO</name>
<feature type="domain" description="F5/8 type C" evidence="7">
    <location>
        <begin position="16"/>
        <end position="171"/>
    </location>
</feature>
<dbReference type="PROSITE" id="PS50022">
    <property type="entry name" value="FA58C_3"/>
    <property type="match status" value="1"/>
</dbReference>
<keyword evidence="4 6" id="KW-0378">Hydrolase</keyword>
<dbReference type="InterPro" id="IPR017853">
    <property type="entry name" value="GH"/>
</dbReference>
<comment type="catalytic activity">
    <reaction evidence="1 6">
        <text>The enzyme specifically hydrolyzes (1-&gt;4)-beta-D-galactosidic linkages in type I arabinogalactans.</text>
        <dbReference type="EC" id="3.2.1.89"/>
    </reaction>
</comment>
<dbReference type="Pfam" id="PF00754">
    <property type="entry name" value="F5_F8_type_C"/>
    <property type="match status" value="1"/>
</dbReference>
<keyword evidence="6" id="KW-0732">Signal</keyword>
<dbReference type="InterPro" id="IPR008979">
    <property type="entry name" value="Galactose-bd-like_sf"/>
</dbReference>
<accession>A0A5J5IS18</accession>
<evidence type="ECO:0000256" key="5">
    <source>
        <dbReference type="ARBA" id="ARBA00023295"/>
    </source>
</evidence>
<feature type="signal peptide" evidence="6">
    <location>
        <begin position="1"/>
        <end position="18"/>
    </location>
</feature>
<dbReference type="Pfam" id="PF07745">
    <property type="entry name" value="Glyco_hydro_53"/>
    <property type="match status" value="1"/>
</dbReference>
<comment type="caution">
    <text evidence="8">The sequence shown here is derived from an EMBL/GenBank/DDBJ whole genome shotgun (WGS) entry which is preliminary data.</text>
</comment>
<evidence type="ECO:0000313" key="9">
    <source>
        <dbReference type="Proteomes" id="UP000327039"/>
    </source>
</evidence>
<dbReference type="EC" id="3.2.1.89" evidence="3 6"/>
<dbReference type="SUPFAM" id="SSF51445">
    <property type="entry name" value="(Trans)glycosidases"/>
    <property type="match status" value="1"/>
</dbReference>
<dbReference type="PANTHER" id="PTHR34983:SF1">
    <property type="entry name" value="ARABINOGALACTAN ENDO-BETA-1,4-GALACTANASE A"/>
    <property type="match status" value="1"/>
</dbReference>
<dbReference type="EMBL" id="VYRZ01000005">
    <property type="protein sequence ID" value="KAA9083756.1"/>
    <property type="molecule type" value="Genomic_DNA"/>
</dbReference>
<dbReference type="RefSeq" id="WP_150420466.1">
    <property type="nucleotide sequence ID" value="NZ_VYRZ01000005.1"/>
</dbReference>
<dbReference type="Pfam" id="PF07532">
    <property type="entry name" value="Big_4"/>
    <property type="match status" value="1"/>
</dbReference>
<keyword evidence="5 6" id="KW-0326">Glycosidase</keyword>
<gene>
    <name evidence="8" type="ORF">F6B42_14495</name>
</gene>
<evidence type="ECO:0000256" key="3">
    <source>
        <dbReference type="ARBA" id="ARBA00012556"/>
    </source>
</evidence>
<dbReference type="GO" id="GO:0031218">
    <property type="term" value="F:arabinogalactan endo-1,4-beta-galactosidase activity"/>
    <property type="evidence" value="ECO:0007669"/>
    <property type="project" value="UniProtKB-EC"/>
</dbReference>
<keyword evidence="9" id="KW-1185">Reference proteome</keyword>
<evidence type="ECO:0000256" key="1">
    <source>
        <dbReference type="ARBA" id="ARBA00001695"/>
    </source>
</evidence>
<dbReference type="InterPro" id="IPR000421">
    <property type="entry name" value="FA58C"/>
</dbReference>
<organism evidence="8 9">
    <name type="scientific">Microbacterium radiodurans</name>
    <dbReference type="NCBI Taxonomy" id="661398"/>
    <lineage>
        <taxon>Bacteria</taxon>
        <taxon>Bacillati</taxon>
        <taxon>Actinomycetota</taxon>
        <taxon>Actinomycetes</taxon>
        <taxon>Micrococcales</taxon>
        <taxon>Microbacteriaceae</taxon>
        <taxon>Microbacterium</taxon>
    </lineage>
</organism>
<protein>
    <recommendedName>
        <fullName evidence="3 6">Arabinogalactan endo-beta-1,4-galactanase</fullName>
        <ecNumber evidence="3 6">3.2.1.89</ecNumber>
    </recommendedName>
</protein>
<dbReference type="AlphaFoldDB" id="A0A5J5IS18"/>
<dbReference type="SUPFAM" id="SSF49785">
    <property type="entry name" value="Galactose-binding domain-like"/>
    <property type="match status" value="1"/>
</dbReference>
<sequence>MKKSIRCGAVLGTAFALAITGVGLAPSAVGLFGEAQIDAIESNLAEKYWVSVTATGGQGTAALAIDQDPDTAWIAESAGDALTLDLGGAYANTRKVSLEFPDVGAVYQYTVEGSADGEAWSVLADESAATEAAAGGVHLFTAPGIRHIRVTIHGASDGAQLGLRELAVYNYLRENMVLGADMSWVDGDTREYWVSPLEADRGAGPHLFDVAKDRGMDFVRLRIFNEPRSEGSGAVLAVPSQGPERSLAVAQDVVERDMQLGVDFHYADSWADPGKQPKPRAWAELPFEDLTTAVYDYTRDYVEQLIAQGTTPDKVAVGNEILHGFMWGSEALLSVDDSAPVWTGANPAYFRDQADIYQSQPGGGILWQYWDSEDAEEQVLYTESFDRFATLLSAGITAVNDASPETSVELHSIVRGEGYDGMSGLEMATEFWDQVLSRLEADEAAPDYLAHSYYPEWHGAPEQLERNLQTISADHPQYKMTVAETSYPASGAGGAPMPNSTYPRTVQGQADAIQRVFQIVNDIPNNAGAGVLTWEPQRWQSMFRAVPELQNVSEPNASIDIYNKSAATHVVEDRVYIAAAAGDAPALPTTVDVLSTADGTVSPAAVSWSLTGDETESGGRVEVEGTTEFGVVTAVIDVVGAVGIDITPRTLGGRVYLSVAVTNTFDVPVRVVVTTPYGSKTYAEVAPGATVSASANSRSASIPAGEVTVEVTGDGVAQTGTAAFDAYQAES</sequence>